<feature type="transmembrane region" description="Helical" evidence="9">
    <location>
        <begin position="160"/>
        <end position="179"/>
    </location>
</feature>
<geneLocation type="mitochondrion" evidence="11"/>
<dbReference type="GeneID" id="73507844"/>
<feature type="domain" description="Heme-copper oxidase subunit III family profile" evidence="10">
    <location>
        <begin position="5"/>
        <end position="262"/>
    </location>
</feature>
<organism evidence="11">
    <name type="scientific">Cuspidaria undata</name>
    <dbReference type="NCBI Taxonomy" id="2952366"/>
    <lineage>
        <taxon>Eukaryota</taxon>
        <taxon>Metazoa</taxon>
        <taxon>Spiralia</taxon>
        <taxon>Lophotrochozoa</taxon>
        <taxon>Mollusca</taxon>
        <taxon>Bivalvia</taxon>
        <taxon>Autobranchia</taxon>
        <taxon>Heteroconchia</taxon>
        <taxon>Euheterodonta</taxon>
        <taxon>Anomalodesmata</taxon>
        <taxon>Poromyoidea</taxon>
        <taxon>Cuspidariidae</taxon>
        <taxon>Cuspidaria</taxon>
    </lineage>
</organism>
<reference evidence="11" key="1">
    <citation type="submission" date="2021-11" db="EMBL/GenBank/DDBJ databases">
        <title>The mitochondrial genome of marine bivalvia Cuspidaria undata (Anomalodesmata, Cuspidariidae).</title>
        <authorList>
            <person name="Li Y."/>
        </authorList>
    </citation>
    <scope>NUCLEOTIDE SEQUENCE</scope>
</reference>
<evidence type="ECO:0000256" key="1">
    <source>
        <dbReference type="ARBA" id="ARBA00004141"/>
    </source>
</evidence>
<dbReference type="EMBL" id="OL679925">
    <property type="protein sequence ID" value="WBP64393.1"/>
    <property type="molecule type" value="Genomic_DNA"/>
</dbReference>
<proteinExistence type="inferred from homology"/>
<gene>
    <name evidence="11" type="primary">cox3</name>
</gene>
<dbReference type="InterPro" id="IPR035973">
    <property type="entry name" value="Cyt_c_oxidase_su3-like_sf"/>
</dbReference>
<keyword evidence="6 9" id="KW-1133">Transmembrane helix</keyword>
<evidence type="ECO:0000256" key="5">
    <source>
        <dbReference type="ARBA" id="ARBA00022967"/>
    </source>
</evidence>
<comment type="similarity">
    <text evidence="2 8">Belongs to the cytochrome c oxidase subunit 3 family.</text>
</comment>
<name>A0AAT9T5R4_9BIVA</name>
<dbReference type="CDD" id="cd01665">
    <property type="entry name" value="Cyt_c_Oxidase_III"/>
    <property type="match status" value="1"/>
</dbReference>
<evidence type="ECO:0000259" key="10">
    <source>
        <dbReference type="PROSITE" id="PS50253"/>
    </source>
</evidence>
<dbReference type="Pfam" id="PF00510">
    <property type="entry name" value="COX3"/>
    <property type="match status" value="1"/>
</dbReference>
<dbReference type="PANTHER" id="PTHR11403">
    <property type="entry name" value="CYTOCHROME C OXIDASE SUBUNIT III"/>
    <property type="match status" value="1"/>
</dbReference>
<protein>
    <recommendedName>
        <fullName evidence="3 8">Cytochrome c oxidase subunit 3</fullName>
    </recommendedName>
</protein>
<dbReference type="GO" id="GO:0005739">
    <property type="term" value="C:mitochondrion"/>
    <property type="evidence" value="ECO:0007669"/>
    <property type="project" value="TreeGrafter"/>
</dbReference>
<dbReference type="GO" id="GO:0004129">
    <property type="term" value="F:cytochrome-c oxidase activity"/>
    <property type="evidence" value="ECO:0007669"/>
    <property type="project" value="InterPro"/>
</dbReference>
<dbReference type="PANTHER" id="PTHR11403:SF7">
    <property type="entry name" value="CYTOCHROME C OXIDASE SUBUNIT 3"/>
    <property type="match status" value="1"/>
</dbReference>
<dbReference type="RefSeq" id="YP_010418342.1">
    <property type="nucleotide sequence ID" value="NC_064733.1"/>
</dbReference>
<comment type="function">
    <text evidence="8">Component of the cytochrome c oxidase, the last enzyme in the mitochondrial electron transport chain which drives oxidative phosphorylation. The respiratory chain contains 3 multisubunit complexes succinate dehydrogenase (complex II, CII), ubiquinol-cytochrome c oxidoreductase (cytochrome b-c1 complex, complex III, CIII) and cytochrome c oxidase (complex IV, CIV), that cooperate to transfer electrons derived from NADH and succinate to molecular oxygen, creating an electrochemical gradient over the inner membrane that drives transmembrane transport and the ATP synthase. Cytochrome c oxidase is the component of the respiratory chain that catalyzes the reduction of oxygen to water. Electrons originating from reduced cytochrome c in the intermembrane space (IMS) are transferred via the dinuclear copper A center (CU(A)) of subunit 2 and heme A of subunit 1 to the active site in subunit 1, a binuclear center (BNC) formed by heme A3 and copper B (CU(B)). The BNC reduces molecular oxygen to 2 water molecules using 4 electrons from cytochrome c in the IMS and 4 protons from the mitochondrial matrix.</text>
</comment>
<dbReference type="Gene3D" id="1.20.120.80">
    <property type="entry name" value="Cytochrome c oxidase, subunit III, four-helix bundle"/>
    <property type="match status" value="1"/>
</dbReference>
<feature type="transmembrane region" description="Helical" evidence="9">
    <location>
        <begin position="128"/>
        <end position="148"/>
    </location>
</feature>
<sequence>MTRYGYGGYHMVEGSAWPIMASLGGLGMTSGLVKWFHLLDSNLAVMSTVGVLLFSGLWWRDIIREGTLTGKHPVMVLRGLKCGMVLFILSEVLFFFSFFWAFFQSSLAPSMEIGMEWPPVGIKCLNPWGVPLLNTAVLLGSGVSVTWCHHSLKNSNKYECLVGMFATITLGVYFTLLQYGEYKEASYTMADSVYGSTFFLATGFHGAHVMIGSTFLFVCFLRIYFMHFSGMRHFGLEAAIWYWHFVDVIWVFLYLWVYCWGSW</sequence>
<feature type="transmembrane region" description="Helical" evidence="9">
    <location>
        <begin position="199"/>
        <end position="224"/>
    </location>
</feature>
<accession>A0AAT9T5R4</accession>
<dbReference type="FunFam" id="1.20.120.80:FF:000002">
    <property type="entry name" value="Cytochrome c oxidase subunit 3"/>
    <property type="match status" value="1"/>
</dbReference>
<evidence type="ECO:0000256" key="6">
    <source>
        <dbReference type="ARBA" id="ARBA00022989"/>
    </source>
</evidence>
<evidence type="ECO:0000256" key="9">
    <source>
        <dbReference type="SAM" id="Phobius"/>
    </source>
</evidence>
<feature type="transmembrane region" description="Helical" evidence="9">
    <location>
        <begin position="236"/>
        <end position="257"/>
    </location>
</feature>
<dbReference type="AlphaFoldDB" id="A0AAT9T5R4"/>
<dbReference type="InterPro" id="IPR000298">
    <property type="entry name" value="Cyt_c_oxidase-like_su3"/>
</dbReference>
<keyword evidence="5" id="KW-1278">Translocase</keyword>
<evidence type="ECO:0000256" key="3">
    <source>
        <dbReference type="ARBA" id="ARBA00015944"/>
    </source>
</evidence>
<keyword evidence="4 8" id="KW-0812">Transmembrane</keyword>
<dbReference type="GO" id="GO:0016020">
    <property type="term" value="C:membrane"/>
    <property type="evidence" value="ECO:0007669"/>
    <property type="project" value="UniProtKB-SubCell"/>
</dbReference>
<feature type="transmembrane region" description="Helical" evidence="9">
    <location>
        <begin position="80"/>
        <end position="103"/>
    </location>
</feature>
<evidence type="ECO:0000313" key="11">
    <source>
        <dbReference type="EMBL" id="WBP64393.1"/>
    </source>
</evidence>
<keyword evidence="7 9" id="KW-0472">Membrane</keyword>
<evidence type="ECO:0000256" key="7">
    <source>
        <dbReference type="ARBA" id="ARBA00023136"/>
    </source>
</evidence>
<dbReference type="InterPro" id="IPR024791">
    <property type="entry name" value="Cyt_c/ubiquinol_Oxase_su3"/>
</dbReference>
<dbReference type="InterPro" id="IPR013833">
    <property type="entry name" value="Cyt_c_oxidase_su3_a-hlx"/>
</dbReference>
<evidence type="ECO:0000256" key="2">
    <source>
        <dbReference type="ARBA" id="ARBA00010581"/>
    </source>
</evidence>
<dbReference type="InterPro" id="IPR033945">
    <property type="entry name" value="Cyt_c_oxase_su3_dom"/>
</dbReference>
<evidence type="ECO:0000256" key="4">
    <source>
        <dbReference type="ARBA" id="ARBA00022692"/>
    </source>
</evidence>
<feature type="transmembrane region" description="Helical" evidence="9">
    <location>
        <begin position="35"/>
        <end position="59"/>
    </location>
</feature>
<dbReference type="Gene3D" id="1.10.287.70">
    <property type="match status" value="1"/>
</dbReference>
<dbReference type="PROSITE" id="PS50253">
    <property type="entry name" value="COX3"/>
    <property type="match status" value="1"/>
</dbReference>
<comment type="subcellular location">
    <subcellularLocation>
        <location evidence="1">Membrane</location>
        <topology evidence="1">Multi-pass membrane protein</topology>
    </subcellularLocation>
</comment>
<dbReference type="SUPFAM" id="SSF81452">
    <property type="entry name" value="Cytochrome c oxidase subunit III-like"/>
    <property type="match status" value="1"/>
</dbReference>
<dbReference type="GO" id="GO:0006123">
    <property type="term" value="P:mitochondrial electron transport, cytochrome c to oxygen"/>
    <property type="evidence" value="ECO:0007669"/>
    <property type="project" value="TreeGrafter"/>
</dbReference>
<keyword evidence="8 11" id="KW-0496">Mitochondrion</keyword>
<evidence type="ECO:0000256" key="8">
    <source>
        <dbReference type="RuleBase" id="RU003375"/>
    </source>
</evidence>